<dbReference type="EMBL" id="QYYD01000020">
    <property type="protein sequence ID" value="RJF70002.1"/>
    <property type="molecule type" value="Genomic_DNA"/>
</dbReference>
<dbReference type="Proteomes" id="UP000285523">
    <property type="component" value="Unassembled WGS sequence"/>
</dbReference>
<organism evidence="2 3">
    <name type="scientific">Rhodopseudomonas palustris</name>
    <dbReference type="NCBI Taxonomy" id="1076"/>
    <lineage>
        <taxon>Bacteria</taxon>
        <taxon>Pseudomonadati</taxon>
        <taxon>Pseudomonadota</taxon>
        <taxon>Alphaproteobacteria</taxon>
        <taxon>Hyphomicrobiales</taxon>
        <taxon>Nitrobacteraceae</taxon>
        <taxon>Rhodopseudomonas</taxon>
    </lineage>
</organism>
<sequence>MQRQRNIGRLSVQQQGSRAAGTESETHSMRAKSLILACAFLFAGASVAGSSEGSLPGIGTFTYLDTTLADAHSMPDAISFTCAAK</sequence>
<evidence type="ECO:0000256" key="1">
    <source>
        <dbReference type="SAM" id="MobiDB-lite"/>
    </source>
</evidence>
<feature type="compositionally biased region" description="Polar residues" evidence="1">
    <location>
        <begin position="1"/>
        <end position="17"/>
    </location>
</feature>
<reference evidence="2 3" key="1">
    <citation type="submission" date="2018-09" db="EMBL/GenBank/DDBJ databases">
        <title>Draft genome sequence of Rhodopseudomonas palustris 2.1.18.</title>
        <authorList>
            <person name="Robertson S.L."/>
            <person name="Meyer T.E."/>
            <person name="Kyndt J.A."/>
        </authorList>
    </citation>
    <scope>NUCLEOTIDE SEQUENCE [LARGE SCALE GENOMIC DNA]</scope>
    <source>
        <strain evidence="2 3">2.1.18</strain>
    </source>
</reference>
<gene>
    <name evidence="2" type="ORF">D4Q52_18930</name>
</gene>
<name>A0A418V245_RHOPL</name>
<comment type="caution">
    <text evidence="2">The sequence shown here is derived from an EMBL/GenBank/DDBJ whole genome shotgun (WGS) entry which is preliminary data.</text>
</comment>
<protein>
    <submittedName>
        <fullName evidence="2">Uncharacterized protein</fullName>
    </submittedName>
</protein>
<evidence type="ECO:0000313" key="2">
    <source>
        <dbReference type="EMBL" id="RJF70002.1"/>
    </source>
</evidence>
<proteinExistence type="predicted"/>
<evidence type="ECO:0000313" key="3">
    <source>
        <dbReference type="Proteomes" id="UP000285523"/>
    </source>
</evidence>
<dbReference type="AlphaFoldDB" id="A0A418V245"/>
<accession>A0A418V245</accession>
<feature type="region of interest" description="Disordered" evidence="1">
    <location>
        <begin position="1"/>
        <end position="26"/>
    </location>
</feature>